<dbReference type="EMBL" id="PDLN01000017">
    <property type="protein sequence ID" value="RDW62484.1"/>
    <property type="molecule type" value="Genomic_DNA"/>
</dbReference>
<accession>A0A3D8QLZ4</accession>
<protein>
    <submittedName>
        <fullName evidence="7">Uncharacterized protein</fullName>
    </submittedName>
</protein>
<comment type="similarity">
    <text evidence="2">Belongs to the cytochrome P450 family.</text>
</comment>
<dbReference type="InterPro" id="IPR036396">
    <property type="entry name" value="Cyt_P450_sf"/>
</dbReference>
<name>A0A3D8QLZ4_9HELO</name>
<dbReference type="PANTHER" id="PTHR24305:SF210">
    <property type="entry name" value="CYTOCHROME P450 MONOOXYGENASE ASQL-RELATED"/>
    <property type="match status" value="1"/>
</dbReference>
<dbReference type="InterPro" id="IPR050121">
    <property type="entry name" value="Cytochrome_P450_monoxygenase"/>
</dbReference>
<comment type="cofactor">
    <cofactor evidence="1 6">
        <name>heme</name>
        <dbReference type="ChEBI" id="CHEBI:30413"/>
    </cofactor>
</comment>
<evidence type="ECO:0000256" key="6">
    <source>
        <dbReference type="PIRSR" id="PIRSR602401-1"/>
    </source>
</evidence>
<sequence length="496" mass="56751">MGSAVFLLAIAGFVLYRLSIILYNVFLHPLRSIPGPWYYAISWLPKFYHQIYKADYWSHIKTLHLKYGPVVRVGPHEVSFCSAKAWDDIYGFKTGGRLEFPKDATFYDVRNTPLNDSMISADKSTHRMLRRQVAPAFSEKALRAQEPIIKEYADKFISEMKKRSDKNLDIVDWFTMATADVMADLSTGESLYCLEKGKTDPFVEMILSASPFIGLIQLFNKLPVTKFFYKMLSSSKGLKTWMATIDIVQQKAEKREKMGNDRPDFMSLIWGDDDNRESWTKDKIINFAQLLFFAGSETSATTLSVVTFHLLTNPHAYKRLAAELRTIKSDEEITLARLASMEYLTACIDEGMRMKPVVAAVIPRVSPPGGDMVDGYFIPEGTTVGIPQWATSHLSSNFSEHASYLPERWLKSSASDPRFAEDKKGAFHPFAKGPRDCLGRTFAYGMMRMFLAKFFWHFDAEIVPEDLDWDQRKDFNSVVFWAKPKMHVKLKQITHS</sequence>
<dbReference type="InterPro" id="IPR002401">
    <property type="entry name" value="Cyt_P450_E_grp-I"/>
</dbReference>
<dbReference type="GO" id="GO:0016705">
    <property type="term" value="F:oxidoreductase activity, acting on paired donors, with incorporation or reduction of molecular oxygen"/>
    <property type="evidence" value="ECO:0007669"/>
    <property type="project" value="InterPro"/>
</dbReference>
<dbReference type="OrthoDB" id="6692864at2759"/>
<keyword evidence="4 6" id="KW-0479">Metal-binding</keyword>
<evidence type="ECO:0000256" key="1">
    <source>
        <dbReference type="ARBA" id="ARBA00001971"/>
    </source>
</evidence>
<dbReference type="GO" id="GO:0004497">
    <property type="term" value="F:monooxygenase activity"/>
    <property type="evidence" value="ECO:0007669"/>
    <property type="project" value="InterPro"/>
</dbReference>
<dbReference type="PRINTS" id="PR00463">
    <property type="entry name" value="EP450I"/>
</dbReference>
<dbReference type="PANTHER" id="PTHR24305">
    <property type="entry name" value="CYTOCHROME P450"/>
    <property type="match status" value="1"/>
</dbReference>
<proteinExistence type="inferred from homology"/>
<dbReference type="Pfam" id="PF00067">
    <property type="entry name" value="p450"/>
    <property type="match status" value="1"/>
</dbReference>
<evidence type="ECO:0000313" key="8">
    <source>
        <dbReference type="Proteomes" id="UP000256328"/>
    </source>
</evidence>
<dbReference type="CDD" id="cd11058">
    <property type="entry name" value="CYP60B-like"/>
    <property type="match status" value="1"/>
</dbReference>
<dbReference type="InterPro" id="IPR001128">
    <property type="entry name" value="Cyt_P450"/>
</dbReference>
<dbReference type="Gene3D" id="1.10.630.10">
    <property type="entry name" value="Cytochrome P450"/>
    <property type="match status" value="1"/>
</dbReference>
<dbReference type="SUPFAM" id="SSF48264">
    <property type="entry name" value="Cytochrome P450"/>
    <property type="match status" value="1"/>
</dbReference>
<dbReference type="GO" id="GO:0020037">
    <property type="term" value="F:heme binding"/>
    <property type="evidence" value="ECO:0007669"/>
    <property type="project" value="InterPro"/>
</dbReference>
<feature type="binding site" description="axial binding residue" evidence="6">
    <location>
        <position position="437"/>
    </location>
    <ligand>
        <name>heme</name>
        <dbReference type="ChEBI" id="CHEBI:30413"/>
    </ligand>
    <ligandPart>
        <name>Fe</name>
        <dbReference type="ChEBI" id="CHEBI:18248"/>
    </ligandPart>
</feature>
<dbReference type="PRINTS" id="PR00385">
    <property type="entry name" value="P450"/>
</dbReference>
<reference evidence="7 8" key="1">
    <citation type="journal article" date="2018" name="IMA Fungus">
        <title>IMA Genome-F 9: Draft genome sequence of Annulohypoxylon stygium, Aspergillus mulundensis, Berkeleyomyces basicola (syn. Thielaviopsis basicola), Ceratocystis smalleyi, two Cercospora beticola strains, Coleophoma cylindrospora, Fusarium fracticaudum, Phialophora cf. hyalina, and Morchella septimelata.</title>
        <authorList>
            <person name="Wingfield B.D."/>
            <person name="Bills G.F."/>
            <person name="Dong Y."/>
            <person name="Huang W."/>
            <person name="Nel W.J."/>
            <person name="Swalarsk-Parry B.S."/>
            <person name="Vaghefi N."/>
            <person name="Wilken P.M."/>
            <person name="An Z."/>
            <person name="de Beer Z.W."/>
            <person name="De Vos L."/>
            <person name="Chen L."/>
            <person name="Duong T.A."/>
            <person name="Gao Y."/>
            <person name="Hammerbacher A."/>
            <person name="Kikkert J.R."/>
            <person name="Li Y."/>
            <person name="Li H."/>
            <person name="Li K."/>
            <person name="Li Q."/>
            <person name="Liu X."/>
            <person name="Ma X."/>
            <person name="Naidoo K."/>
            <person name="Pethybridge S.J."/>
            <person name="Sun J."/>
            <person name="Steenkamp E.T."/>
            <person name="van der Nest M.A."/>
            <person name="van Wyk S."/>
            <person name="Wingfield M.J."/>
            <person name="Xiong C."/>
            <person name="Yue Q."/>
            <person name="Zhang X."/>
        </authorList>
    </citation>
    <scope>NUCLEOTIDE SEQUENCE [LARGE SCALE GENOMIC DNA]</scope>
    <source>
        <strain evidence="7 8">BP5796</strain>
    </source>
</reference>
<evidence type="ECO:0000256" key="5">
    <source>
        <dbReference type="ARBA" id="ARBA00023004"/>
    </source>
</evidence>
<evidence type="ECO:0000313" key="7">
    <source>
        <dbReference type="EMBL" id="RDW62484.1"/>
    </source>
</evidence>
<comment type="caution">
    <text evidence="7">The sequence shown here is derived from an EMBL/GenBank/DDBJ whole genome shotgun (WGS) entry which is preliminary data.</text>
</comment>
<dbReference type="Proteomes" id="UP000256328">
    <property type="component" value="Unassembled WGS sequence"/>
</dbReference>
<dbReference type="GO" id="GO:0005506">
    <property type="term" value="F:iron ion binding"/>
    <property type="evidence" value="ECO:0007669"/>
    <property type="project" value="InterPro"/>
</dbReference>
<organism evidence="7 8">
    <name type="scientific">Coleophoma crateriformis</name>
    <dbReference type="NCBI Taxonomy" id="565419"/>
    <lineage>
        <taxon>Eukaryota</taxon>
        <taxon>Fungi</taxon>
        <taxon>Dikarya</taxon>
        <taxon>Ascomycota</taxon>
        <taxon>Pezizomycotina</taxon>
        <taxon>Leotiomycetes</taxon>
        <taxon>Helotiales</taxon>
        <taxon>Dermateaceae</taxon>
        <taxon>Coleophoma</taxon>
    </lineage>
</organism>
<evidence type="ECO:0000256" key="2">
    <source>
        <dbReference type="ARBA" id="ARBA00010617"/>
    </source>
</evidence>
<evidence type="ECO:0000256" key="3">
    <source>
        <dbReference type="ARBA" id="ARBA00022617"/>
    </source>
</evidence>
<evidence type="ECO:0000256" key="4">
    <source>
        <dbReference type="ARBA" id="ARBA00022723"/>
    </source>
</evidence>
<keyword evidence="5 6" id="KW-0408">Iron</keyword>
<keyword evidence="3 6" id="KW-0349">Heme</keyword>
<gene>
    <name evidence="7" type="ORF">BP5796_10786</name>
</gene>
<dbReference type="AlphaFoldDB" id="A0A3D8QLZ4"/>
<keyword evidence="8" id="KW-1185">Reference proteome</keyword>